<feature type="signal peptide" evidence="2">
    <location>
        <begin position="1"/>
        <end position="20"/>
    </location>
</feature>
<dbReference type="SMART" id="SM00267">
    <property type="entry name" value="GGDEF"/>
    <property type="match status" value="1"/>
</dbReference>
<accession>I8U3M1</accession>
<dbReference type="InterPro" id="IPR035919">
    <property type="entry name" value="EAL_sf"/>
</dbReference>
<comment type="caution">
    <text evidence="6">The sequence shown here is derived from an EMBL/GenBank/DDBJ whole genome shotgun (WGS) entry which is preliminary data.</text>
</comment>
<dbReference type="SUPFAM" id="SSF55785">
    <property type="entry name" value="PYP-like sensor domain (PAS domain)"/>
    <property type="match status" value="2"/>
</dbReference>
<dbReference type="Pfam" id="PF13426">
    <property type="entry name" value="PAS_9"/>
    <property type="match status" value="1"/>
</dbReference>
<name>I8U3M1_9ALTE</name>
<feature type="domain" description="GGDEF" evidence="5">
    <location>
        <begin position="1096"/>
        <end position="1229"/>
    </location>
</feature>
<dbReference type="InterPro" id="IPR000160">
    <property type="entry name" value="GGDEF_dom"/>
</dbReference>
<evidence type="ECO:0000259" key="5">
    <source>
        <dbReference type="PROSITE" id="PS50887"/>
    </source>
</evidence>
<dbReference type="Gene3D" id="2.130.10.10">
    <property type="entry name" value="YVTN repeat-like/Quinoprotein amine dehydrogenase"/>
    <property type="match status" value="3"/>
</dbReference>
<dbReference type="InterPro" id="IPR043128">
    <property type="entry name" value="Rev_trsase/Diguanyl_cyclase"/>
</dbReference>
<dbReference type="InterPro" id="IPR001633">
    <property type="entry name" value="EAL_dom"/>
</dbReference>
<dbReference type="GO" id="GO:0003824">
    <property type="term" value="F:catalytic activity"/>
    <property type="evidence" value="ECO:0007669"/>
    <property type="project" value="UniProtKB-ARBA"/>
</dbReference>
<dbReference type="Gene3D" id="3.20.20.450">
    <property type="entry name" value="EAL domain"/>
    <property type="match status" value="1"/>
</dbReference>
<dbReference type="PROSITE" id="PS50113">
    <property type="entry name" value="PAC"/>
    <property type="match status" value="2"/>
</dbReference>
<dbReference type="InterPro" id="IPR000014">
    <property type="entry name" value="PAS"/>
</dbReference>
<dbReference type="InterPro" id="IPR013783">
    <property type="entry name" value="Ig-like_fold"/>
</dbReference>
<dbReference type="NCBIfam" id="TIGR00254">
    <property type="entry name" value="GGDEF"/>
    <property type="match status" value="1"/>
</dbReference>
<organism evidence="6 7">
    <name type="scientific">Alishewanella agri BL06</name>
    <dbReference type="NCBI Taxonomy" id="1195246"/>
    <lineage>
        <taxon>Bacteria</taxon>
        <taxon>Pseudomonadati</taxon>
        <taxon>Pseudomonadota</taxon>
        <taxon>Gammaproteobacteria</taxon>
        <taxon>Alteromonadales</taxon>
        <taxon>Alteromonadaceae</taxon>
        <taxon>Alishewanella</taxon>
    </lineage>
</organism>
<dbReference type="CDD" id="cd00130">
    <property type="entry name" value="PAS"/>
    <property type="match status" value="2"/>
</dbReference>
<dbReference type="NCBIfam" id="TIGR00229">
    <property type="entry name" value="sensory_box"/>
    <property type="match status" value="1"/>
</dbReference>
<dbReference type="InterPro" id="IPR013655">
    <property type="entry name" value="PAS_fold_3"/>
</dbReference>
<reference evidence="6 7" key="1">
    <citation type="journal article" date="2012" name="J. Bacteriol.">
        <title>Genome Sequence of Pectin-Degrading Alishewanella agri, Isolated from Landfill Soil.</title>
        <authorList>
            <person name="Kim J."/>
            <person name="Jung J."/>
            <person name="Sung J.S."/>
            <person name="Chun J."/>
            <person name="Park W."/>
        </authorList>
    </citation>
    <scope>NUCLEOTIDE SEQUENCE [LARGE SCALE GENOMIC DNA]</scope>
    <source>
        <strain evidence="6 7">BL06</strain>
    </source>
</reference>
<dbReference type="InterPro" id="IPR011047">
    <property type="entry name" value="Quinoprotein_ADH-like_sf"/>
</dbReference>
<sequence>MVKLFVILLLLCCSPFTLQAQTTLLPLTPEQGLSHRTVKDLLVDRHGFLWIATAGGINRFDGNKLTELHAQTHRLSEIAFNDILEDSLGRLWLSADHTGLYLYNAEAGTFELFVAAPREPGHPVESTILTLIEQDPDHLLFVVNQAIYRLKISDKNLTKIFDLETLGYPAGWIRHLMLQQQQLFIAAFNGVIHLDLNSGVHQYLPHLPAEITAPSAEQQHTKNLLLTETHLYVGTVSGLYAIERQALQRFLQHGTPYQAHTVFAERNIWQLRQLLDELYIATDQGLYRYQAGMQAPQLILCFSTSNQTVSDNTIIDVATDNNGGFWLGNRSDGAYYWHPQTEAFASWSNRNGYALSHDSVNSLLSTANTLWLGTENGLNQLHPDTGTVIPLLANPNPTQNLRQGRVRRVIALNDILWLETAEGIQGLNSRSGELLPLPVEIQDILGRGAHSLVQFQQSLLFVQRKQLYRYWPEQGKLQELSQLTQTLPMDFFGEFLGSADNGESLLLSTADQLWRYTPASEQVELIYQHPDYQPQLNRYATVMHLAPSGLLWLGIKGAGLFAFDPQTLEQRYHLSVQNKLRSDEILALITDPYGDLWFSSRQGLARVKIADLQVEYFNRADGLAFDDFNPQAVTQLTDGRLAFGGKQGVVLVDTSRLQRTQPPLRVVITDFAVLAGEQQELHGYLNDRVFNLSAKDTGLRINFSAMSFHQNHKLRYRYWLNGQSQSSYPEQSDSQVLFPQLSPGRYQFNVVAISPLTGAQSEPASLYLTIQPPLWRSVPALLIYTVLSALLLAWFLRRRRQQHAVLQQAHQQVSISEQRLNQALSSVNSGAFEWLASSNTLESSRLPRMLGTSELMQRITYQQHCSLIHPDDIANFELQWQKVLEQPGQMLDVTYRMRHQDGRWLWFRDRGRVTEFSAEQQALKLLGTYSNITETKANEEKARLFGEAFQQTRDWVVILDTRQRVLAANQSFCQAFGGIEPYLDSPRVHHLGISLVRRRFYTQLLKTMVKGDHWQGEEQVITPDGRERPTLINVSAVGEQGVSFYVLVFTDITAQKVAEDELRYLANYDALTGLPNRALLMDRILHGIEKAKREKRSLALCFIDLDKFKHINDSLGHDIGDLMLKEVARRLKLTLRDSDTVARLGGDEFVVLLEGYKNNDNISHVARKMLATISEPMQLGSDSVAVSPSIGIAIYPDDALNGTELMKHADVAMYHAKEAGRNNFQFFIKEMNEKAHMQLARETRLRKAIQRQEFINYYQPIIDSREQSIVGVEVLLRWQSSDGMISPAEFIPLAEELRLIVEMTQQLLERALYDMQQWRRAGMNLYLSVNLTTQHLEQPALAESVLALLDKYQLPTVALRFEITESALMRDQQSAIRTMQALSDAGIKLALDDFGTGYSSLKYLKELPLDAIKIDRSFVQDIGIDHNDETIIDAMLGMAGSLGMYCVAEGVETEQQLAFFNKRDCYLIQGFLFSKPLPAAELLALLQSEQFAPTSNRDNDNWQV</sequence>
<dbReference type="SMART" id="SM00086">
    <property type="entry name" value="PAC"/>
    <property type="match status" value="3"/>
</dbReference>
<dbReference type="FunFam" id="3.30.70.270:FF:000001">
    <property type="entry name" value="Diguanylate cyclase domain protein"/>
    <property type="match status" value="1"/>
</dbReference>
<dbReference type="PROSITE" id="PS50887">
    <property type="entry name" value="GGDEF"/>
    <property type="match status" value="1"/>
</dbReference>
<dbReference type="PANTHER" id="PTHR44757">
    <property type="entry name" value="DIGUANYLATE CYCLASE DGCP"/>
    <property type="match status" value="1"/>
</dbReference>
<dbReference type="InterPro" id="IPR052155">
    <property type="entry name" value="Biofilm_reg_signaling"/>
</dbReference>
<dbReference type="eggNOG" id="COG5001">
    <property type="taxonomic scope" value="Bacteria"/>
</dbReference>
<evidence type="ECO:0000259" key="4">
    <source>
        <dbReference type="PROSITE" id="PS50883"/>
    </source>
</evidence>
<dbReference type="Pfam" id="PF00990">
    <property type="entry name" value="GGDEF"/>
    <property type="match status" value="1"/>
</dbReference>
<dbReference type="InterPro" id="IPR035965">
    <property type="entry name" value="PAS-like_dom_sf"/>
</dbReference>
<dbReference type="Gene3D" id="3.30.450.20">
    <property type="entry name" value="PAS domain"/>
    <property type="match status" value="2"/>
</dbReference>
<evidence type="ECO:0000313" key="6">
    <source>
        <dbReference type="EMBL" id="EIW87921.1"/>
    </source>
</evidence>
<evidence type="ECO:0000259" key="3">
    <source>
        <dbReference type="PROSITE" id="PS50113"/>
    </source>
</evidence>
<feature type="domain" description="PAC" evidence="3">
    <location>
        <begin position="1014"/>
        <end position="1064"/>
    </location>
</feature>
<dbReference type="InterPro" id="IPR029787">
    <property type="entry name" value="Nucleotide_cyclase"/>
</dbReference>
<dbReference type="Gene3D" id="3.30.70.270">
    <property type="match status" value="1"/>
</dbReference>
<gene>
    <name evidence="6" type="ORF">AGRI_15420</name>
</gene>
<dbReference type="Proteomes" id="UP000035062">
    <property type="component" value="Unassembled WGS sequence"/>
</dbReference>
<evidence type="ECO:0000256" key="1">
    <source>
        <dbReference type="ARBA" id="ARBA00001946"/>
    </source>
</evidence>
<dbReference type="InterPro" id="IPR001610">
    <property type="entry name" value="PAC"/>
</dbReference>
<keyword evidence="2" id="KW-0732">Signal</keyword>
<dbReference type="EMBL" id="AKKU01000026">
    <property type="protein sequence ID" value="EIW87921.1"/>
    <property type="molecule type" value="Genomic_DNA"/>
</dbReference>
<dbReference type="InterPro" id="IPR015943">
    <property type="entry name" value="WD40/YVTN_repeat-like_dom_sf"/>
</dbReference>
<keyword evidence="7" id="KW-1185">Reference proteome</keyword>
<dbReference type="SUPFAM" id="SSF55073">
    <property type="entry name" value="Nucleotide cyclase"/>
    <property type="match status" value="1"/>
</dbReference>
<dbReference type="Pfam" id="PF08447">
    <property type="entry name" value="PAS_3"/>
    <property type="match status" value="1"/>
</dbReference>
<feature type="domain" description="PAC" evidence="3">
    <location>
        <begin position="891"/>
        <end position="944"/>
    </location>
</feature>
<dbReference type="Pfam" id="PF00563">
    <property type="entry name" value="EAL"/>
    <property type="match status" value="1"/>
</dbReference>
<dbReference type="RefSeq" id="WP_008985820.1">
    <property type="nucleotide sequence ID" value="NZ_AKKU01000026.1"/>
</dbReference>
<dbReference type="PROSITE" id="PS50883">
    <property type="entry name" value="EAL"/>
    <property type="match status" value="1"/>
</dbReference>
<feature type="chain" id="PRO_5003715010" evidence="2">
    <location>
        <begin position="21"/>
        <end position="1504"/>
    </location>
</feature>
<dbReference type="SUPFAM" id="SSF50998">
    <property type="entry name" value="Quinoprotein alcohol dehydrogenase-like"/>
    <property type="match status" value="1"/>
</dbReference>
<evidence type="ECO:0000313" key="7">
    <source>
        <dbReference type="Proteomes" id="UP000035062"/>
    </source>
</evidence>
<comment type="cofactor">
    <cofactor evidence="1">
        <name>Mg(2+)</name>
        <dbReference type="ChEBI" id="CHEBI:18420"/>
    </cofactor>
</comment>
<dbReference type="CDD" id="cd01949">
    <property type="entry name" value="GGDEF"/>
    <property type="match status" value="1"/>
</dbReference>
<dbReference type="InterPro" id="IPR000700">
    <property type="entry name" value="PAS-assoc_C"/>
</dbReference>
<dbReference type="CDD" id="cd01948">
    <property type="entry name" value="EAL"/>
    <property type="match status" value="1"/>
</dbReference>
<evidence type="ECO:0000256" key="2">
    <source>
        <dbReference type="SAM" id="SignalP"/>
    </source>
</evidence>
<dbReference type="SUPFAM" id="SSF141868">
    <property type="entry name" value="EAL domain-like"/>
    <property type="match status" value="1"/>
</dbReference>
<dbReference type="Gene3D" id="2.60.40.10">
    <property type="entry name" value="Immunoglobulins"/>
    <property type="match status" value="1"/>
</dbReference>
<dbReference type="SMART" id="SM00052">
    <property type="entry name" value="EAL"/>
    <property type="match status" value="1"/>
</dbReference>
<protein>
    <submittedName>
        <fullName evidence="6">Sensory box protein</fullName>
    </submittedName>
</protein>
<dbReference type="STRING" id="1195246.AGRI_15420"/>
<feature type="domain" description="EAL" evidence="4">
    <location>
        <begin position="1238"/>
        <end position="1490"/>
    </location>
</feature>
<proteinExistence type="predicted"/>
<dbReference type="PANTHER" id="PTHR44757:SF2">
    <property type="entry name" value="BIOFILM ARCHITECTURE MAINTENANCE PROTEIN MBAA"/>
    <property type="match status" value="1"/>
</dbReference>
<dbReference type="PATRIC" id="fig|1195246.3.peg.3063"/>